<evidence type="ECO:0000313" key="3">
    <source>
        <dbReference type="Proteomes" id="UP000181951"/>
    </source>
</evidence>
<reference evidence="2 3" key="1">
    <citation type="submission" date="2016-10" db="EMBL/GenBank/DDBJ databases">
        <authorList>
            <person name="de Groot N.N."/>
        </authorList>
    </citation>
    <scope>NUCLEOTIDE SEQUENCE [LARGE SCALE GENOMIC DNA]</scope>
    <source>
        <strain evidence="2 3">CGMCC 4.2026</strain>
    </source>
</reference>
<dbReference type="InterPro" id="IPR029046">
    <property type="entry name" value="LolA/LolB/LppX"/>
</dbReference>
<evidence type="ECO:0008006" key="4">
    <source>
        <dbReference type="Google" id="ProtNLM"/>
    </source>
</evidence>
<evidence type="ECO:0000313" key="2">
    <source>
        <dbReference type="EMBL" id="SEO13185.1"/>
    </source>
</evidence>
<organism evidence="2 3">
    <name type="scientific">Actinacidiphila rubida</name>
    <dbReference type="NCBI Taxonomy" id="310780"/>
    <lineage>
        <taxon>Bacteria</taxon>
        <taxon>Bacillati</taxon>
        <taxon>Actinomycetota</taxon>
        <taxon>Actinomycetes</taxon>
        <taxon>Kitasatosporales</taxon>
        <taxon>Streptomycetaceae</taxon>
        <taxon>Actinacidiphila</taxon>
    </lineage>
</organism>
<dbReference type="Gene3D" id="2.50.20.20">
    <property type="match status" value="1"/>
</dbReference>
<dbReference type="RefSeq" id="WP_069462609.1">
    <property type="nucleotide sequence ID" value="NZ_FODD01000018.1"/>
</dbReference>
<dbReference type="STRING" id="310780.SAMN05216267_101833"/>
<gene>
    <name evidence="2" type="ORF">SAMN05216267_101833</name>
</gene>
<evidence type="ECO:0000256" key="1">
    <source>
        <dbReference type="SAM" id="SignalP"/>
    </source>
</evidence>
<feature type="chain" id="PRO_5039653844" description="Lipoprotein" evidence="1">
    <location>
        <begin position="29"/>
        <end position="294"/>
    </location>
</feature>
<keyword evidence="1" id="KW-0732">Signal</keyword>
<proteinExistence type="predicted"/>
<dbReference type="AlphaFoldDB" id="A0A1H8M789"/>
<dbReference type="EMBL" id="FODD01000018">
    <property type="protein sequence ID" value="SEO13185.1"/>
    <property type="molecule type" value="Genomic_DNA"/>
</dbReference>
<dbReference type="SUPFAM" id="SSF89392">
    <property type="entry name" value="Prokaryotic lipoproteins and lipoprotein localization factors"/>
    <property type="match status" value="1"/>
</dbReference>
<sequence>MRTVKAAASVAAAAAVLLSLSACGPLGAVASAAGGNSAAQAVKALDVAQKRTSEVHTATVESTESFGGTVSMTMTGSYDWSHGVNAAMTVHVTGGQAASALRQRSVPDTEQVRFLPDAFFVRFDAPEVTSLMHGRHWLRYGWGDLPGAQGASSAYLRSLAENADPVQSVASVLASRDLRKAGVESVRGVTATHYAGTLDTARLADRLPGVSAAVRARLKQRLAAQGATAESVDLWVSKDGLPVKVVTRVTTKAGVMSSTVYYAHFGTAVRVTAPPASDTADFAEVARQATPATS</sequence>
<feature type="signal peptide" evidence="1">
    <location>
        <begin position="1"/>
        <end position="28"/>
    </location>
</feature>
<dbReference type="Proteomes" id="UP000181951">
    <property type="component" value="Unassembled WGS sequence"/>
</dbReference>
<protein>
    <recommendedName>
        <fullName evidence="4">Lipoprotein</fullName>
    </recommendedName>
</protein>
<keyword evidence="3" id="KW-1185">Reference proteome</keyword>
<accession>A0A1H8M789</accession>
<name>A0A1H8M789_9ACTN</name>
<dbReference type="PROSITE" id="PS51257">
    <property type="entry name" value="PROKAR_LIPOPROTEIN"/>
    <property type="match status" value="1"/>
</dbReference>